<dbReference type="AlphaFoldDB" id="A0A1X2EN55"/>
<protein>
    <submittedName>
        <fullName evidence="1">Uncharacterized protein</fullName>
    </submittedName>
</protein>
<comment type="caution">
    <text evidence="1">The sequence shown here is derived from an EMBL/GenBank/DDBJ whole genome shotgun (WGS) entry which is preliminary data.</text>
</comment>
<gene>
    <name evidence="1" type="ORF">AWC30_04985</name>
</gene>
<accession>A0A1X2EN55</accession>
<evidence type="ECO:0000313" key="2">
    <source>
        <dbReference type="Proteomes" id="UP000193090"/>
    </source>
</evidence>
<reference evidence="1 2" key="1">
    <citation type="submission" date="2016-01" db="EMBL/GenBank/DDBJ databases">
        <title>The new phylogeny of the genus Mycobacterium.</title>
        <authorList>
            <person name="Tarcisio F."/>
            <person name="Conor M."/>
            <person name="Antonella G."/>
            <person name="Elisabetta G."/>
            <person name="Giulia F.S."/>
            <person name="Sara T."/>
            <person name="Anna F."/>
            <person name="Clotilde B."/>
            <person name="Roberto B."/>
            <person name="Veronica D.S."/>
            <person name="Fabio R."/>
            <person name="Monica P."/>
            <person name="Olivier J."/>
            <person name="Enrico T."/>
            <person name="Nicola S."/>
        </authorList>
    </citation>
    <scope>NUCLEOTIDE SEQUENCE [LARGE SCALE GENOMIC DNA]</scope>
    <source>
        <strain evidence="1 2">DSM 44153</strain>
    </source>
</reference>
<dbReference type="OrthoDB" id="4639475at2"/>
<dbReference type="EMBL" id="LQPZ01000013">
    <property type="protein sequence ID" value="ORX07054.1"/>
    <property type="molecule type" value="Genomic_DNA"/>
</dbReference>
<organism evidence="1 2">
    <name type="scientific">Mycolicibacillus trivialis</name>
    <dbReference type="NCBI Taxonomy" id="1798"/>
    <lineage>
        <taxon>Bacteria</taxon>
        <taxon>Bacillati</taxon>
        <taxon>Actinomycetota</taxon>
        <taxon>Actinomycetes</taxon>
        <taxon>Mycobacteriales</taxon>
        <taxon>Mycobacteriaceae</taxon>
        <taxon>Mycolicibacillus</taxon>
    </lineage>
</organism>
<proteinExistence type="predicted"/>
<dbReference type="Proteomes" id="UP000193090">
    <property type="component" value="Unassembled WGS sequence"/>
</dbReference>
<sequence>MTLHRIKARQAQRQNRTGRVVTGIELRYLLTTYLFEHGQMTVAELAGTLAAQGFTTIGWPSKAISDALRWERGRGRVRKWSRGHYGPGSVPRATEHRIHGRVQALREEVTQRVSLQGGHPPLSDSSR</sequence>
<evidence type="ECO:0000313" key="1">
    <source>
        <dbReference type="EMBL" id="ORX07054.1"/>
    </source>
</evidence>
<keyword evidence="2" id="KW-1185">Reference proteome</keyword>
<name>A0A1X2EN55_9MYCO</name>
<dbReference type="RefSeq" id="WP_109561937.1">
    <property type="nucleotide sequence ID" value="NZ_JACKSN010000171.1"/>
</dbReference>